<evidence type="ECO:0000256" key="9">
    <source>
        <dbReference type="SAM" id="Coils"/>
    </source>
</evidence>
<comment type="subcellular location">
    <subcellularLocation>
        <location evidence="1">Golgi apparatus membrane</location>
        <topology evidence="1">Single-pass type IV membrane protein</topology>
    </subcellularLocation>
</comment>
<evidence type="ECO:0000256" key="5">
    <source>
        <dbReference type="ARBA" id="ARBA00022927"/>
    </source>
</evidence>
<feature type="compositionally biased region" description="Polar residues" evidence="10">
    <location>
        <begin position="131"/>
        <end position="151"/>
    </location>
</feature>
<keyword evidence="4 11" id="KW-0812">Transmembrane</keyword>
<evidence type="ECO:0000256" key="3">
    <source>
        <dbReference type="ARBA" id="ARBA00022448"/>
    </source>
</evidence>
<dbReference type="CDD" id="cd15851">
    <property type="entry name" value="SNARE_Syntaxin6"/>
    <property type="match status" value="1"/>
</dbReference>
<keyword evidence="8 11" id="KW-0472">Membrane</keyword>
<dbReference type="InterPro" id="IPR010989">
    <property type="entry name" value="SNARE"/>
</dbReference>
<dbReference type="SUPFAM" id="SSF58038">
    <property type="entry name" value="SNARE fusion complex"/>
    <property type="match status" value="1"/>
</dbReference>
<proteinExistence type="inferred from homology"/>
<evidence type="ECO:0000256" key="1">
    <source>
        <dbReference type="ARBA" id="ARBA00004409"/>
    </source>
</evidence>
<gene>
    <name evidence="13" type="ORF">AAF712_009674</name>
</gene>
<dbReference type="Proteomes" id="UP001437256">
    <property type="component" value="Unassembled WGS sequence"/>
</dbReference>
<sequence>MATDPYHAVQQEVQSSLQTATQLKASYVRIRNMQSGREESEELVWARNELKATLAALEADFEDLEESVKIVESTGARMFGIEENELQDRKKYVAHVRREIEVRLGQLLFYCADVDADHADMQVQSMRAEVSGTQPPSQIQNLPQSGRNTPTPQTPREDDHQGAWAREEQQMMMREQDRTIESIAGTLSTLAQQAGLMGQEIGEHNELLDDLERNVDRTDSKLSASMKKLKKFIRDSEEKGSGWCIVILIIVLMILLLVVILI</sequence>
<keyword evidence="14" id="KW-1185">Reference proteome</keyword>
<dbReference type="SUPFAM" id="SSF47661">
    <property type="entry name" value="t-snare proteins"/>
    <property type="match status" value="1"/>
</dbReference>
<feature type="coiled-coil region" evidence="9">
    <location>
        <begin position="201"/>
        <end position="228"/>
    </location>
</feature>
<feature type="transmembrane region" description="Helical" evidence="11">
    <location>
        <begin position="240"/>
        <end position="261"/>
    </location>
</feature>
<keyword evidence="9" id="KW-0175">Coiled coil</keyword>
<evidence type="ECO:0000259" key="12">
    <source>
        <dbReference type="PROSITE" id="PS50192"/>
    </source>
</evidence>
<keyword evidence="5" id="KW-0653">Protein transport</keyword>
<dbReference type="Pfam" id="PF09177">
    <property type="entry name" value="STX6_10_61_N"/>
    <property type="match status" value="1"/>
</dbReference>
<evidence type="ECO:0000256" key="8">
    <source>
        <dbReference type="ARBA" id="ARBA00023136"/>
    </source>
</evidence>
<evidence type="ECO:0000256" key="10">
    <source>
        <dbReference type="SAM" id="MobiDB-lite"/>
    </source>
</evidence>
<dbReference type="PROSITE" id="PS50192">
    <property type="entry name" value="T_SNARE"/>
    <property type="match status" value="1"/>
</dbReference>
<dbReference type="Gene3D" id="1.20.5.110">
    <property type="match status" value="1"/>
</dbReference>
<feature type="domain" description="T-SNARE coiled-coil homology" evidence="12">
    <location>
        <begin position="170"/>
        <end position="232"/>
    </location>
</feature>
<feature type="coiled-coil region" evidence="9">
    <location>
        <begin position="47"/>
        <end position="74"/>
    </location>
</feature>
<keyword evidence="7" id="KW-0333">Golgi apparatus</keyword>
<dbReference type="InterPro" id="IPR000727">
    <property type="entry name" value="T_SNARE_dom"/>
</dbReference>
<evidence type="ECO:0000256" key="6">
    <source>
        <dbReference type="ARBA" id="ARBA00022989"/>
    </source>
</evidence>
<evidence type="ECO:0000313" key="13">
    <source>
        <dbReference type="EMBL" id="KAL0063470.1"/>
    </source>
</evidence>
<evidence type="ECO:0000256" key="11">
    <source>
        <dbReference type="SAM" id="Phobius"/>
    </source>
</evidence>
<dbReference type="SMART" id="SM00397">
    <property type="entry name" value="t_SNARE"/>
    <property type="match status" value="1"/>
</dbReference>
<evidence type="ECO:0000256" key="4">
    <source>
        <dbReference type="ARBA" id="ARBA00022692"/>
    </source>
</evidence>
<dbReference type="Pfam" id="PF05739">
    <property type="entry name" value="SNARE"/>
    <property type="match status" value="1"/>
</dbReference>
<keyword evidence="6 11" id="KW-1133">Transmembrane helix</keyword>
<evidence type="ECO:0000256" key="2">
    <source>
        <dbReference type="ARBA" id="ARBA00009063"/>
    </source>
</evidence>
<evidence type="ECO:0000313" key="14">
    <source>
        <dbReference type="Proteomes" id="UP001437256"/>
    </source>
</evidence>
<comment type="similarity">
    <text evidence="2">Belongs to the syntaxin family.</text>
</comment>
<keyword evidence="3" id="KW-0813">Transport</keyword>
<organism evidence="13 14">
    <name type="scientific">Marasmius tenuissimus</name>
    <dbReference type="NCBI Taxonomy" id="585030"/>
    <lineage>
        <taxon>Eukaryota</taxon>
        <taxon>Fungi</taxon>
        <taxon>Dikarya</taxon>
        <taxon>Basidiomycota</taxon>
        <taxon>Agaricomycotina</taxon>
        <taxon>Agaricomycetes</taxon>
        <taxon>Agaricomycetidae</taxon>
        <taxon>Agaricales</taxon>
        <taxon>Marasmiineae</taxon>
        <taxon>Marasmiaceae</taxon>
        <taxon>Marasmius</taxon>
    </lineage>
</organism>
<dbReference type="EMBL" id="JBBXMP010000081">
    <property type="protein sequence ID" value="KAL0063470.1"/>
    <property type="molecule type" value="Genomic_DNA"/>
</dbReference>
<reference evidence="13 14" key="1">
    <citation type="submission" date="2024-05" db="EMBL/GenBank/DDBJ databases">
        <title>A draft genome resource for the thread blight pathogen Marasmius tenuissimus strain MS-2.</title>
        <authorList>
            <person name="Yulfo-Soto G.E."/>
            <person name="Baruah I.K."/>
            <person name="Amoako-Attah I."/>
            <person name="Bukari Y."/>
            <person name="Meinhardt L.W."/>
            <person name="Bailey B.A."/>
            <person name="Cohen S.P."/>
        </authorList>
    </citation>
    <scope>NUCLEOTIDE SEQUENCE [LARGE SCALE GENOMIC DNA]</scope>
    <source>
        <strain evidence="13 14">MS-2</strain>
    </source>
</reference>
<accession>A0ABR2ZQF3</accession>
<dbReference type="CDD" id="cd21442">
    <property type="entry name" value="SNARE_NTD_STX6-like"/>
    <property type="match status" value="1"/>
</dbReference>
<comment type="caution">
    <text evidence="13">The sequence shown here is derived from an EMBL/GenBank/DDBJ whole genome shotgun (WGS) entry which is preliminary data.</text>
</comment>
<name>A0ABR2ZQF3_9AGAR</name>
<feature type="region of interest" description="Disordered" evidence="10">
    <location>
        <begin position="127"/>
        <end position="162"/>
    </location>
</feature>
<protein>
    <recommendedName>
        <fullName evidence="12">t-SNARE coiled-coil homology domain-containing protein</fullName>
    </recommendedName>
</protein>
<dbReference type="PANTHER" id="PTHR12791">
    <property type="entry name" value="GOLGI SNARE BET1-RELATED"/>
    <property type="match status" value="1"/>
</dbReference>
<evidence type="ECO:0000256" key="7">
    <source>
        <dbReference type="ARBA" id="ARBA00023034"/>
    </source>
</evidence>
<dbReference type="Gene3D" id="1.20.58.90">
    <property type="match status" value="1"/>
</dbReference>
<dbReference type="InterPro" id="IPR015260">
    <property type="entry name" value="Syntaxin-6/10/61_N"/>
</dbReference>